<dbReference type="InterPro" id="IPR002052">
    <property type="entry name" value="DNA_methylase_N6_adenine_CS"/>
</dbReference>
<gene>
    <name evidence="6" type="ORF">GCM10009863_51710</name>
</gene>
<evidence type="ECO:0000256" key="3">
    <source>
        <dbReference type="ARBA" id="ARBA00022679"/>
    </source>
</evidence>
<comment type="similarity">
    <text evidence="1 4">Belongs to the N(4)/N(6)-methyltransferase family.</text>
</comment>
<keyword evidence="2" id="KW-0489">Methyltransferase</keyword>
<evidence type="ECO:0000256" key="2">
    <source>
        <dbReference type="ARBA" id="ARBA00022603"/>
    </source>
</evidence>
<keyword evidence="7" id="KW-1185">Reference proteome</keyword>
<organism evidence="6 7">
    <name type="scientific">Streptomyces axinellae</name>
    <dbReference type="NCBI Taxonomy" id="552788"/>
    <lineage>
        <taxon>Bacteria</taxon>
        <taxon>Bacillati</taxon>
        <taxon>Actinomycetota</taxon>
        <taxon>Actinomycetes</taxon>
        <taxon>Kitasatosporales</taxon>
        <taxon>Streptomycetaceae</taxon>
        <taxon>Streptomyces</taxon>
    </lineage>
</organism>
<keyword evidence="3" id="KW-0808">Transferase</keyword>
<dbReference type="Pfam" id="PF01555">
    <property type="entry name" value="N6_N4_Mtase"/>
    <property type="match status" value="1"/>
</dbReference>
<dbReference type="InterPro" id="IPR002941">
    <property type="entry name" value="DNA_methylase_N4/N6"/>
</dbReference>
<dbReference type="CDD" id="cd02440">
    <property type="entry name" value="AdoMet_MTases"/>
    <property type="match status" value="1"/>
</dbReference>
<dbReference type="InterPro" id="IPR029063">
    <property type="entry name" value="SAM-dependent_MTases_sf"/>
</dbReference>
<accession>A0ABN3QM52</accession>
<evidence type="ECO:0000256" key="4">
    <source>
        <dbReference type="RuleBase" id="RU362026"/>
    </source>
</evidence>
<dbReference type="PRINTS" id="PR00508">
    <property type="entry name" value="S21N4MTFRASE"/>
</dbReference>
<dbReference type="RefSeq" id="WP_425576087.1">
    <property type="nucleotide sequence ID" value="NZ_BAAARJ010000018.1"/>
</dbReference>
<reference evidence="6 7" key="1">
    <citation type="journal article" date="2019" name="Int. J. Syst. Evol. Microbiol.">
        <title>The Global Catalogue of Microorganisms (GCM) 10K type strain sequencing project: providing services to taxonomists for standard genome sequencing and annotation.</title>
        <authorList>
            <consortium name="The Broad Institute Genomics Platform"/>
            <consortium name="The Broad Institute Genome Sequencing Center for Infectious Disease"/>
            <person name="Wu L."/>
            <person name="Ma J."/>
        </authorList>
    </citation>
    <scope>NUCLEOTIDE SEQUENCE [LARGE SCALE GENOMIC DNA]</scope>
    <source>
        <strain evidence="6 7">JCM 16373</strain>
    </source>
</reference>
<dbReference type="Proteomes" id="UP001501447">
    <property type="component" value="Unassembled WGS sequence"/>
</dbReference>
<comment type="caution">
    <text evidence="6">The sequence shown here is derived from an EMBL/GenBank/DDBJ whole genome shotgun (WGS) entry which is preliminary data.</text>
</comment>
<dbReference type="PROSITE" id="PS00092">
    <property type="entry name" value="N6_MTASE"/>
    <property type="match status" value="1"/>
</dbReference>
<dbReference type="InterPro" id="IPR001091">
    <property type="entry name" value="RM_Methyltransferase"/>
</dbReference>
<sequence length="381" mass="40621">MTMTGPYYSDDQITLHHGDSLDILPTLPDASVDAIVTDPPYELGLMGRTWDRTGIAYNVDLWRDCLRVLKPGGHLAAFGGTRTYHRMAVAIEDAGFEIRDSLHWIYGSGFPKSLNLDGDHAGWGTALKPAHEPVVLARKPLAGTVGANVARHGTGALNIDACRTEAGQDYRDKCASVVNLDSNRNGDAYGEWTGVREDSAHSAGRWPTNVVLTHPPLLDEHGAPIGDACADGCVPGCPVADMDGQSGVTVSRIGKPRGAAAGDGWGMTATGAEYSDHGGASRFFPVFRYAPKAPSSERPRLPDGTTHPTVKPLGLMRWLVRLVTPPGGKALDPFAGSGATLEAAVLEDLRAIGIERDEPYAELCRTRLAKPRELGLFAEPA</sequence>
<dbReference type="SUPFAM" id="SSF53335">
    <property type="entry name" value="S-adenosyl-L-methionine-dependent methyltransferases"/>
    <property type="match status" value="1"/>
</dbReference>
<evidence type="ECO:0000313" key="6">
    <source>
        <dbReference type="EMBL" id="GAA2629937.1"/>
    </source>
</evidence>
<evidence type="ECO:0000256" key="1">
    <source>
        <dbReference type="ARBA" id="ARBA00006594"/>
    </source>
</evidence>
<dbReference type="Gene3D" id="3.40.50.150">
    <property type="entry name" value="Vaccinia Virus protein VP39"/>
    <property type="match status" value="2"/>
</dbReference>
<feature type="domain" description="DNA methylase N-4/N-6" evidence="5">
    <location>
        <begin position="32"/>
        <end position="363"/>
    </location>
</feature>
<name>A0ABN3QM52_9ACTN</name>
<evidence type="ECO:0000313" key="7">
    <source>
        <dbReference type="Proteomes" id="UP001501447"/>
    </source>
</evidence>
<protein>
    <recommendedName>
        <fullName evidence="4">Methyltransferase</fullName>
        <ecNumber evidence="4">2.1.1.-</ecNumber>
    </recommendedName>
</protein>
<evidence type="ECO:0000259" key="5">
    <source>
        <dbReference type="Pfam" id="PF01555"/>
    </source>
</evidence>
<proteinExistence type="inferred from homology"/>
<dbReference type="EC" id="2.1.1.-" evidence="4"/>
<dbReference type="EMBL" id="BAAARJ010000018">
    <property type="protein sequence ID" value="GAA2629937.1"/>
    <property type="molecule type" value="Genomic_DNA"/>
</dbReference>